<proteinExistence type="predicted"/>
<reference evidence="2 3" key="1">
    <citation type="journal article" date="2024" name="Ann. Entomol. Soc. Am.">
        <title>Genomic analyses of the southern and eastern yellowjacket wasps (Hymenoptera: Vespidae) reveal evolutionary signatures of social life.</title>
        <authorList>
            <person name="Catto M.A."/>
            <person name="Caine P.B."/>
            <person name="Orr S.E."/>
            <person name="Hunt B.G."/>
            <person name="Goodisman M.A.D."/>
        </authorList>
    </citation>
    <scope>NUCLEOTIDE SEQUENCE [LARGE SCALE GENOMIC DNA]</scope>
    <source>
        <strain evidence="2">232</strain>
        <tissue evidence="2">Head and thorax</tissue>
    </source>
</reference>
<organism evidence="2 3">
    <name type="scientific">Vespula maculifrons</name>
    <name type="common">Eastern yellow jacket</name>
    <name type="synonym">Wasp</name>
    <dbReference type="NCBI Taxonomy" id="7453"/>
    <lineage>
        <taxon>Eukaryota</taxon>
        <taxon>Metazoa</taxon>
        <taxon>Ecdysozoa</taxon>
        <taxon>Arthropoda</taxon>
        <taxon>Hexapoda</taxon>
        <taxon>Insecta</taxon>
        <taxon>Pterygota</taxon>
        <taxon>Neoptera</taxon>
        <taxon>Endopterygota</taxon>
        <taxon>Hymenoptera</taxon>
        <taxon>Apocrita</taxon>
        <taxon>Aculeata</taxon>
        <taxon>Vespoidea</taxon>
        <taxon>Vespidae</taxon>
        <taxon>Vespinae</taxon>
        <taxon>Vespula</taxon>
    </lineage>
</organism>
<evidence type="ECO:0000256" key="1">
    <source>
        <dbReference type="SAM" id="MobiDB-lite"/>
    </source>
</evidence>
<evidence type="ECO:0000313" key="2">
    <source>
        <dbReference type="EMBL" id="KAL2747973.1"/>
    </source>
</evidence>
<name>A0ABD2CS78_VESMC</name>
<dbReference type="AlphaFoldDB" id="A0ABD2CS78"/>
<dbReference type="Proteomes" id="UP001607303">
    <property type="component" value="Unassembled WGS sequence"/>
</dbReference>
<comment type="caution">
    <text evidence="2">The sequence shown here is derived from an EMBL/GenBank/DDBJ whole genome shotgun (WGS) entry which is preliminary data.</text>
</comment>
<protein>
    <submittedName>
        <fullName evidence="2">Uncharacterized protein</fullName>
    </submittedName>
</protein>
<gene>
    <name evidence="2" type="ORF">V1477_003868</name>
</gene>
<keyword evidence="3" id="KW-1185">Reference proteome</keyword>
<evidence type="ECO:0000313" key="3">
    <source>
        <dbReference type="Proteomes" id="UP001607303"/>
    </source>
</evidence>
<dbReference type="EMBL" id="JAYRBN010000034">
    <property type="protein sequence ID" value="KAL2747973.1"/>
    <property type="molecule type" value="Genomic_DNA"/>
</dbReference>
<sequence length="107" mass="12222">YGTRRRNEKKEREEKGKDGWGGEVVVKTGEGERGGGANGTIDFHPSSCLSLVLGLTPPFRRTKDDTMRSLWYTRRERPCCTKDITMNKRKEGEWSGRIRSTENESGR</sequence>
<accession>A0ABD2CS78</accession>
<feature type="region of interest" description="Disordered" evidence="1">
    <location>
        <begin position="1"/>
        <end position="40"/>
    </location>
</feature>
<feature type="non-terminal residue" evidence="2">
    <location>
        <position position="1"/>
    </location>
</feature>
<feature type="compositionally biased region" description="Basic and acidic residues" evidence="1">
    <location>
        <begin position="8"/>
        <end position="20"/>
    </location>
</feature>